<dbReference type="AlphaFoldDB" id="A0A9P7VYJ5"/>
<dbReference type="EMBL" id="MU250528">
    <property type="protein sequence ID" value="KAG7448943.1"/>
    <property type="molecule type" value="Genomic_DNA"/>
</dbReference>
<comment type="caution">
    <text evidence="1">The sequence shown here is derived from an EMBL/GenBank/DDBJ whole genome shotgun (WGS) entry which is preliminary data.</text>
</comment>
<proteinExistence type="predicted"/>
<evidence type="ECO:0000313" key="2">
    <source>
        <dbReference type="Proteomes" id="UP000812287"/>
    </source>
</evidence>
<dbReference type="Proteomes" id="UP000812287">
    <property type="component" value="Unassembled WGS sequence"/>
</dbReference>
<reference evidence="1" key="1">
    <citation type="submission" date="2020-11" db="EMBL/GenBank/DDBJ databases">
        <title>Adaptations for nitrogen fixation in a non-lichenized fungal sporocarp promotes dispersal by wood-feeding termites.</title>
        <authorList>
            <consortium name="DOE Joint Genome Institute"/>
            <person name="Koch R.A."/>
            <person name="Yoon G."/>
            <person name="Arayal U."/>
            <person name="Lail K."/>
            <person name="Amirebrahimi M."/>
            <person name="Labutti K."/>
            <person name="Lipzen A."/>
            <person name="Riley R."/>
            <person name="Barry K."/>
            <person name="Henrissat B."/>
            <person name="Grigoriev I.V."/>
            <person name="Herr J.R."/>
            <person name="Aime M.C."/>
        </authorList>
    </citation>
    <scope>NUCLEOTIDE SEQUENCE</scope>
    <source>
        <strain evidence="1">MCA 3950</strain>
    </source>
</reference>
<protein>
    <submittedName>
        <fullName evidence="1">Uncharacterized protein</fullName>
    </submittedName>
</protein>
<evidence type="ECO:0000313" key="1">
    <source>
        <dbReference type="EMBL" id="KAG7448943.1"/>
    </source>
</evidence>
<accession>A0A9P7VYJ5</accession>
<keyword evidence="2" id="KW-1185">Reference proteome</keyword>
<gene>
    <name evidence="1" type="ORF">BT62DRAFT_928952</name>
</gene>
<sequence length="167" mass="18534">MLSRRFPEPDLHCSGHLISAYLLRFGASGNWTLSVAMGRLLWVFYLKPVNPHQSKSVITCLRDRVIILPDGGRDYCYLPSSSLYAQTDLLSPLSTGAGHFFAKTIIEALAINDGIILVVSNRDLALKGIPSSGAALRTRSSQKLPWSCPSTRCQVCRPSNTYWYFDP</sequence>
<organism evidence="1 2">
    <name type="scientific">Guyanagaster necrorhizus</name>
    <dbReference type="NCBI Taxonomy" id="856835"/>
    <lineage>
        <taxon>Eukaryota</taxon>
        <taxon>Fungi</taxon>
        <taxon>Dikarya</taxon>
        <taxon>Basidiomycota</taxon>
        <taxon>Agaricomycotina</taxon>
        <taxon>Agaricomycetes</taxon>
        <taxon>Agaricomycetidae</taxon>
        <taxon>Agaricales</taxon>
        <taxon>Marasmiineae</taxon>
        <taxon>Physalacriaceae</taxon>
        <taxon>Guyanagaster</taxon>
    </lineage>
</organism>
<dbReference type="RefSeq" id="XP_043042443.1">
    <property type="nucleotide sequence ID" value="XM_043185607.1"/>
</dbReference>
<dbReference type="GeneID" id="66107904"/>
<name>A0A9P7VYJ5_9AGAR</name>